<feature type="compositionally biased region" description="Basic residues" evidence="3">
    <location>
        <begin position="138"/>
        <end position="170"/>
    </location>
</feature>
<sequence>MHLQSLSLATLGLLLLSTGQFVQAQSSSNNLAVVHGGEEYAESYLAAFDADDAEEFEFELSDEIDVESHILTKRATDCSKYHTVSGSDNCVKLAKKYGITLNNVYDWNPQLKSGCPNLNNGKKYCVKKGSSSKIKNLAAKKKTSTKKKTTKKTSKKTTKKSSKKTTKKTTKAAAKETRKKLQSQSAFTYYWIAQPDDYKESGKSVTVKTCTGESIGSVPENYADALVMEGTGVVGSKIVNLGGCTCSGYKCFELVDKKSDPYGLTSFGTPLRPYVTIASNDIKKNTKIYVPSIVGWKVPGSSKTHNGCLLVDDKSWSFKGSHIDFYVYSMSHYEKLDSEYRIDNVDIYQGGSCKLLNYM</sequence>
<dbReference type="CDD" id="cd22785">
    <property type="entry name" value="DPBB_MltA-like"/>
    <property type="match status" value="1"/>
</dbReference>
<feature type="signal peptide" evidence="4">
    <location>
        <begin position="1"/>
        <end position="24"/>
    </location>
</feature>
<dbReference type="PANTHER" id="PTHR34997:SF1">
    <property type="entry name" value="PEPTIDOGLYCAN-BINDING LYSIN DOMAIN"/>
    <property type="match status" value="1"/>
</dbReference>
<dbReference type="Proteomes" id="UP001473302">
    <property type="component" value="Unassembled WGS sequence"/>
</dbReference>
<dbReference type="EMBL" id="BAABUK010000005">
    <property type="protein sequence ID" value="GAA5809751.1"/>
    <property type="molecule type" value="Genomic_DNA"/>
</dbReference>
<keyword evidence="1" id="KW-0147">Chitin-binding</keyword>
<accession>A0ABP9YSC7</accession>
<dbReference type="InterPro" id="IPR036779">
    <property type="entry name" value="LysM_dom_sf"/>
</dbReference>
<proteinExistence type="predicted"/>
<dbReference type="PANTHER" id="PTHR34997">
    <property type="entry name" value="AM15"/>
    <property type="match status" value="1"/>
</dbReference>
<evidence type="ECO:0000259" key="5">
    <source>
        <dbReference type="PROSITE" id="PS51782"/>
    </source>
</evidence>
<evidence type="ECO:0000313" key="6">
    <source>
        <dbReference type="EMBL" id="GAA5809751.1"/>
    </source>
</evidence>
<protein>
    <recommendedName>
        <fullName evidence="5">LysM domain-containing protein</fullName>
    </recommendedName>
</protein>
<gene>
    <name evidence="6" type="ORF">MFLAVUS_003164</name>
</gene>
<keyword evidence="2" id="KW-0843">Virulence</keyword>
<organism evidence="6 7">
    <name type="scientific">Mucor flavus</name>
    <dbReference type="NCBI Taxonomy" id="439312"/>
    <lineage>
        <taxon>Eukaryota</taxon>
        <taxon>Fungi</taxon>
        <taxon>Fungi incertae sedis</taxon>
        <taxon>Mucoromycota</taxon>
        <taxon>Mucoromycotina</taxon>
        <taxon>Mucoromycetes</taxon>
        <taxon>Mucorales</taxon>
        <taxon>Mucorineae</taxon>
        <taxon>Mucoraceae</taxon>
        <taxon>Mucor</taxon>
    </lineage>
</organism>
<dbReference type="SUPFAM" id="SSF54106">
    <property type="entry name" value="LysM domain"/>
    <property type="match status" value="1"/>
</dbReference>
<evidence type="ECO:0000256" key="4">
    <source>
        <dbReference type="SAM" id="SignalP"/>
    </source>
</evidence>
<evidence type="ECO:0000256" key="1">
    <source>
        <dbReference type="ARBA" id="ARBA00022669"/>
    </source>
</evidence>
<evidence type="ECO:0000313" key="7">
    <source>
        <dbReference type="Proteomes" id="UP001473302"/>
    </source>
</evidence>
<dbReference type="InterPro" id="IPR052210">
    <property type="entry name" value="LysM1-like"/>
</dbReference>
<dbReference type="Gene3D" id="3.10.350.10">
    <property type="entry name" value="LysM domain"/>
    <property type="match status" value="1"/>
</dbReference>
<evidence type="ECO:0000256" key="3">
    <source>
        <dbReference type="SAM" id="MobiDB-lite"/>
    </source>
</evidence>
<comment type="caution">
    <text evidence="6">The sequence shown here is derived from an EMBL/GenBank/DDBJ whole genome shotgun (WGS) entry which is preliminary data.</text>
</comment>
<feature type="region of interest" description="Disordered" evidence="3">
    <location>
        <begin position="135"/>
        <end position="177"/>
    </location>
</feature>
<dbReference type="InterPro" id="IPR018392">
    <property type="entry name" value="LysM"/>
</dbReference>
<feature type="chain" id="PRO_5047517857" description="LysM domain-containing protein" evidence="4">
    <location>
        <begin position="25"/>
        <end position="359"/>
    </location>
</feature>
<keyword evidence="4" id="KW-0732">Signal</keyword>
<dbReference type="CDD" id="cd00118">
    <property type="entry name" value="LysM"/>
    <property type="match status" value="1"/>
</dbReference>
<reference evidence="6 7" key="1">
    <citation type="submission" date="2024-04" db="EMBL/GenBank/DDBJ databases">
        <title>genome sequences of Mucor flavus KT1a and Helicostylum pulchrum KT1b strains isolated from the surface of a dry-aged beef.</title>
        <authorList>
            <person name="Toyotome T."/>
            <person name="Hosono M."/>
            <person name="Torimaru M."/>
            <person name="Fukuda K."/>
            <person name="Mikami N."/>
        </authorList>
    </citation>
    <scope>NUCLEOTIDE SEQUENCE [LARGE SCALE GENOMIC DNA]</scope>
    <source>
        <strain evidence="6 7">KT1a</strain>
    </source>
</reference>
<name>A0ABP9YSC7_9FUNG</name>
<dbReference type="PROSITE" id="PS51782">
    <property type="entry name" value="LYSM"/>
    <property type="match status" value="1"/>
</dbReference>
<feature type="domain" description="LysM" evidence="5">
    <location>
        <begin position="80"/>
        <end position="126"/>
    </location>
</feature>
<keyword evidence="7" id="KW-1185">Reference proteome</keyword>
<evidence type="ECO:0000256" key="2">
    <source>
        <dbReference type="ARBA" id="ARBA00023026"/>
    </source>
</evidence>